<dbReference type="Pfam" id="PF17748">
    <property type="entry name" value="VID27_N"/>
    <property type="match status" value="1"/>
</dbReference>
<feature type="compositionally biased region" description="Basic and acidic residues" evidence="1">
    <location>
        <begin position="229"/>
        <end position="241"/>
    </location>
</feature>
<proteinExistence type="predicted"/>
<feature type="chain" id="PRO_5045239612" description="VID27 cytoplasmic protein" evidence="2">
    <location>
        <begin position="33"/>
        <end position="785"/>
    </location>
</feature>
<feature type="region of interest" description="Disordered" evidence="1">
    <location>
        <begin position="161"/>
        <end position="190"/>
    </location>
</feature>
<dbReference type="Pfam" id="PF17747">
    <property type="entry name" value="VID27_PH"/>
    <property type="match status" value="1"/>
</dbReference>
<dbReference type="InterPro" id="IPR040768">
    <property type="entry name" value="Vid27_PH"/>
</dbReference>
<evidence type="ECO:0000313" key="6">
    <source>
        <dbReference type="EMBL" id="CAL1700729.1"/>
    </source>
</evidence>
<dbReference type="Proteomes" id="UP001497453">
    <property type="component" value="Chromosome 2"/>
</dbReference>
<feature type="region of interest" description="Disordered" evidence="1">
    <location>
        <begin position="376"/>
        <end position="430"/>
    </location>
</feature>
<reference evidence="7" key="1">
    <citation type="submission" date="2024-04" db="EMBL/GenBank/DDBJ databases">
        <authorList>
            <person name="Shaw F."/>
            <person name="Minotto A."/>
        </authorList>
    </citation>
    <scope>NUCLEOTIDE SEQUENCE [LARGE SCALE GENOMIC DNA]</scope>
</reference>
<accession>A0ABP1D0R0</accession>
<evidence type="ECO:0000259" key="5">
    <source>
        <dbReference type="Pfam" id="PF17748"/>
    </source>
</evidence>
<feature type="domain" description="Vid27 PH-like" evidence="4">
    <location>
        <begin position="244"/>
        <end position="352"/>
    </location>
</feature>
<dbReference type="PANTHER" id="PTHR31913:SF0">
    <property type="entry name" value="VACUOLAR IMPORT AND DEGRADATION PROTEIN 27"/>
    <property type="match status" value="1"/>
</dbReference>
<feature type="compositionally biased region" description="Low complexity" evidence="1">
    <location>
        <begin position="202"/>
        <end position="224"/>
    </location>
</feature>
<dbReference type="Pfam" id="PF08553">
    <property type="entry name" value="VID27"/>
    <property type="match status" value="1"/>
</dbReference>
<sequence length="785" mass="88135">MNIFRSCKSLSTIKNLILTMSLLIYSDWQSLARPQCGRGCEDLRGYNDAMLTIRRSSVEHNFQLVVTRVFEDGDQELLEDEDETDDERVFLIGEELQFRTGETEGEPTFIWRDLEGDVDEFYEFIADGTNAPTRAFFETCMYRAMYERKYRKSADNTSDTDLQEFIWQPPTKKGKDKSKSTKKPSVDETGLSGALKSLSVDASSSSIPTPAPAAAAEVDTIATPSSTAMEKKPATSEDDRYPSIVSAPATLHLWQKVGGFFVPQENVTARIVQMPNAGPYDYWLLATADDGRRVLAHKISSDMNERWAGKIISMTWNHMSDSGFQSSWCLMFTEPTDYEDFKAAYTRALWETANQYPWEKAKRDEQMYVMSSATEDVEMQDVEGDSDEEEAVAEELEKSEDESEPEDELPEDEDLPPPLPRGERNSQLTVGYRGDRSYVVRGNNIGVFSHTGENVKYHATISKLATPKGKEFNPKEIMLHEQDSKMVLMNPQEPNSLFSLDLEVGKIVEEWKVHEDVTVDHIAPDSKFAQMTPEATLVGASHNALFRIDPRISGLKMVDSQYKQYVSKNKFSGVATTAAGKLAVASEKGDIRLFDSIGKNAKTALPPLGDPIIGIDVTSSGRWIVATTRTYLLLIDTLIGEGRYTGSLGFDRSFPATAKPIPRRLQLRAEHVAYMEHTVSFTPARFNMGEGQEENAIVTSTGQYVVAWDFAKVKKGQLDKYEIKKYEDHVVQDNFKFGDDKEIIVALENNVLAVNKKSLRRPTRASLATPTRNLRSKSGIVQSPY</sequence>
<evidence type="ECO:0000259" key="4">
    <source>
        <dbReference type="Pfam" id="PF17747"/>
    </source>
</evidence>
<evidence type="ECO:0000256" key="2">
    <source>
        <dbReference type="SAM" id="SignalP"/>
    </source>
</evidence>
<dbReference type="InterPro" id="IPR011044">
    <property type="entry name" value="Quino_amine_DH_bsu"/>
</dbReference>
<feature type="signal peptide" evidence="2">
    <location>
        <begin position="1"/>
        <end position="32"/>
    </location>
</feature>
<evidence type="ECO:0008006" key="8">
    <source>
        <dbReference type="Google" id="ProtNLM"/>
    </source>
</evidence>
<dbReference type="SUPFAM" id="SSF50969">
    <property type="entry name" value="YVTN repeat-like/Quinoprotein amine dehydrogenase"/>
    <property type="match status" value="1"/>
</dbReference>
<feature type="compositionally biased region" description="Basic residues" evidence="1">
    <location>
        <begin position="172"/>
        <end position="182"/>
    </location>
</feature>
<dbReference type="InterPro" id="IPR040979">
    <property type="entry name" value="Vid27_N"/>
</dbReference>
<organism evidence="6 7">
    <name type="scientific">Somion occarium</name>
    <dbReference type="NCBI Taxonomy" id="3059160"/>
    <lineage>
        <taxon>Eukaryota</taxon>
        <taxon>Fungi</taxon>
        <taxon>Dikarya</taxon>
        <taxon>Basidiomycota</taxon>
        <taxon>Agaricomycotina</taxon>
        <taxon>Agaricomycetes</taxon>
        <taxon>Polyporales</taxon>
        <taxon>Cerrenaceae</taxon>
        <taxon>Somion</taxon>
    </lineage>
</organism>
<dbReference type="InterPro" id="IPR013863">
    <property type="entry name" value="VID27_C"/>
</dbReference>
<dbReference type="InterPro" id="IPR040458">
    <property type="entry name" value="Vid27"/>
</dbReference>
<gene>
    <name evidence="6" type="ORF">GFSPODELE1_LOCUS3267</name>
</gene>
<evidence type="ECO:0000256" key="1">
    <source>
        <dbReference type="SAM" id="MobiDB-lite"/>
    </source>
</evidence>
<keyword evidence="7" id="KW-1185">Reference proteome</keyword>
<evidence type="ECO:0000313" key="7">
    <source>
        <dbReference type="Proteomes" id="UP001497453"/>
    </source>
</evidence>
<evidence type="ECO:0000259" key="3">
    <source>
        <dbReference type="Pfam" id="PF08553"/>
    </source>
</evidence>
<keyword evidence="2" id="KW-0732">Signal</keyword>
<protein>
    <recommendedName>
        <fullName evidence="8">VID27 cytoplasmic protein</fullName>
    </recommendedName>
</protein>
<name>A0ABP1D0R0_9APHY</name>
<feature type="region of interest" description="Disordered" evidence="1">
    <location>
        <begin position="202"/>
        <end position="241"/>
    </location>
</feature>
<feature type="domain" description="Vacuolar import/degradation Vid27 C-terminal" evidence="3">
    <location>
        <begin position="423"/>
        <end position="772"/>
    </location>
</feature>
<dbReference type="PANTHER" id="PTHR31913">
    <property type="entry name" value="VACUOLAR IMPORT AND DEGRADATION PROTEIN 27"/>
    <property type="match status" value="1"/>
</dbReference>
<feature type="compositionally biased region" description="Acidic residues" evidence="1">
    <location>
        <begin position="376"/>
        <end position="415"/>
    </location>
</feature>
<dbReference type="EMBL" id="OZ037945">
    <property type="protein sequence ID" value="CAL1700729.1"/>
    <property type="molecule type" value="Genomic_DNA"/>
</dbReference>
<feature type="domain" description="Vid27 N-terminal" evidence="5">
    <location>
        <begin position="31"/>
        <end position="165"/>
    </location>
</feature>